<keyword evidence="2" id="KW-1185">Reference proteome</keyword>
<evidence type="ECO:0000313" key="1">
    <source>
        <dbReference type="EMBL" id="CAG8467827.1"/>
    </source>
</evidence>
<protein>
    <submittedName>
        <fullName evidence="1">6517_t:CDS:1</fullName>
    </submittedName>
</protein>
<sequence length="1254" mass="141566">MFEKSLTDLIRGIRANKKNEQKYIAACLQEIHQEVKSNDPDIKAQAISKLTYVRGIISYDMSWASFHVVEVMSSAKFFQKHSGYLAATQSFRQDTDVLMLTTNLLKKDLASGNHLEVGIALNGLSHIVTPDLARDLCQDLVSMLSHSRPYVRKKVVLVLYKLFLKFPEALRLSFPRLKERIDDPDSSVVCAVVNVVCELARKNPKNYLSLAPQLFKLFNTSSNNWMLIKIIKLFGALTPLEPRLAKKLLPPITQQIQTTAAMSLLYECIHTVIIGEMLTSGGNSDALAAMCVNKLRIFLEDPDQNLKYVGLLALSKILPTYPKLVAENRDIILKCIDDHDISIRLRALDLVVGMVNKKNLTDIVKRLMSHLLPSNNNNDSSSDHLLPSTLLEPAYRADIINRIIYICSQNSYSNIVNFEWYIAVLVDLTHVAGVNVGDLLTTQIMDVGVRVKSVRQYCVKAMQRLLSDSSLLENSKFSESNAEVLYAAAWITGEYCSYLETPNDAIGFLVQPGVTKLPHNVQAVYIQSILKIYAQWANNLTYNWNEDSRQELLRFTEMIKDNISMFCSSTDLEVQERAYNAREIFSIIHQHLTMTPDNSFDVKNDIYASTNKPPDVISELYPLCFYYELNPVAPKAQKKVPVPEGLDLDAWINEPLPESENNESEEEEESYGYGYTQKFGGSGDLIFSSGSGTAIGRRRGRKSSKKKYDSEEDEELKEKRRKERNERIKNDPFYISSTGKDLVKNSKSDRQSKRITEEIDVDSIPVVRLTMDEFTFKTDKKKSKKSKASKKKEDRHSPPPAPPVIYTDIGEMPENATISDEEKDTTKVGYNNPWNTISNKTGILDVDFSGLSNIDLSTPLGKDEKFPQTAVYLAPEEVRRREEERVRRRIEERRIKQAQESTSRTKKNKDEKQKSKASLEITPKTKSVENNGEQSSKSKKAPKKKRVEETDDRKKKGKKDKGKKPKKKNLTLDVATSEHNNVVVEPHRISTVTIKTLVDSDDIQVLYTLRLGSSTEVKNEPPIMIADFTVRNNCSSQYPLSKLAFAFESTSDIQFDKALIEIGELQHDEQKSVTIEFKVMGIVGAGLSVSGNITYEIQSDEETKPNSDIPIRFELPMAVFMLNIPKMTPEEFKSCVSKTADFPFTGSTSILLNTSTNLIEQSFQNDVIRLIPMAMGTHIVEQIPGAITVYGRSVQGYQVAGLAKLTVEKNLVVEELEIPGSAQNTGVRIELKCTDQAFVDGLIREIDYLFRKEL</sequence>
<proteinExistence type="predicted"/>
<evidence type="ECO:0000313" key="2">
    <source>
        <dbReference type="Proteomes" id="UP000789366"/>
    </source>
</evidence>
<gene>
    <name evidence="1" type="ORF">SPELUC_LOCUS1554</name>
</gene>
<reference evidence="1" key="1">
    <citation type="submission" date="2021-06" db="EMBL/GenBank/DDBJ databases">
        <authorList>
            <person name="Kallberg Y."/>
            <person name="Tangrot J."/>
            <person name="Rosling A."/>
        </authorList>
    </citation>
    <scope>NUCLEOTIDE SEQUENCE</scope>
    <source>
        <strain evidence="1">28 12/20/2015</strain>
    </source>
</reference>
<accession>A0ACA9KEI5</accession>
<name>A0ACA9KEI5_9GLOM</name>
<dbReference type="EMBL" id="CAJVPW010000853">
    <property type="protein sequence ID" value="CAG8467827.1"/>
    <property type="molecule type" value="Genomic_DNA"/>
</dbReference>
<comment type="caution">
    <text evidence="1">The sequence shown here is derived from an EMBL/GenBank/DDBJ whole genome shotgun (WGS) entry which is preliminary data.</text>
</comment>
<organism evidence="1 2">
    <name type="scientific">Cetraspora pellucida</name>
    <dbReference type="NCBI Taxonomy" id="1433469"/>
    <lineage>
        <taxon>Eukaryota</taxon>
        <taxon>Fungi</taxon>
        <taxon>Fungi incertae sedis</taxon>
        <taxon>Mucoromycota</taxon>
        <taxon>Glomeromycotina</taxon>
        <taxon>Glomeromycetes</taxon>
        <taxon>Diversisporales</taxon>
        <taxon>Gigasporaceae</taxon>
        <taxon>Cetraspora</taxon>
    </lineage>
</organism>
<dbReference type="Proteomes" id="UP000789366">
    <property type="component" value="Unassembled WGS sequence"/>
</dbReference>